<sequence length="1305" mass="149861">MASLEQTNAFAYEDQLGLQDGMETSNVPVNISHPKGKDDEEEASFDKDFIKVELEKESIDTTAKMGESEKKGDEEVQYNIKILKDELKSVLQNLERSESEKGRLHSDIISANEKLKESEENNQKFQAELKSYKEEAESRYNSHLQSFQKVEEDHKSSKQRVKEMEDKTVAIEKDLLEAQAELCVSKSKFEDLEQKISLNEASIETLTHELRQCKASEECARKKALEMEGLHAVSKELLQQKTSKLQEVESKYENEVKIKEDMEAKFTNQEKNLERLEETIAKLTKDIGTWEAISSEANSSLMESKEASKHLEDKLNESLQNLSKTDTRLTQALTYNTEIEEKLKFIEESFSRSAVAAECTTKRNLELEDLIQCLSAKRDELKENLMLTEKKNTELDQKLVLLEVKINDDDQKLKKLHEKTSELRNFLKSSEEESSHFRSRVEDLEDKLSIEHEKYKCVEAELSKFQLKVSELERTVETFQKRSEGFEIALKAGSAKECELINELNSSNEEKSTIEESLKNSQQKVLEMENQLGVLQFELKSAEEKNDVKEKDILEKLRLSEEQLQVKENIVKNATAKCFEFESLHEKKESEAKELSMKKQSLEEKISTYQIQLTEATEKAEALKFDLEASLDAQISLEKTVDDLKIKIHELELKSLSCQDQLSMKIQSLEEQDATYEVQIVEATEKIATLKANLEESYEAKISLEKTIDELKILSQGLELKALSHQDELSAASERMKIYEDQLEEATEKAEFLKSQLDIKIPTLEQIITELSTKIKEAETKAEHTLSENAIISSTNTKIKEELKVNMAECTKLKEILSLIEAEKNETTEQMASHLKKISELSDQHSRELDLHLETQSRAKKTEDNLHEDIEKLKLRETDLSEKLVLLESQMEMQEKQANEAAAATETKKTELNETLLKIKKFEEMEGLLKSRISQCENDNEGLASTNLKLTNDLASYETNLNKLQKSLDAVLSDKEETICQLHNSTKEIEDLKKKLTSEGERLQSQISSVMEENYLLNDMHQKTKTELQEVIGQLQEQLKEHKTSEGILHGHIESLKADLLVKSEMQTRIAQLEEHMTLVDANYKKEIDLLKLALAEKEELLAYKIKERDDLTEQVTKFQNELVLAKKETDTIVEIERQASMKQSVAEIEVKEQHICSLELNVKELEKKLQAAEMQYKEKLEECMKNSHVENEYKQQHVLHLQNQVQELEQKVQKIDTHSVEKHEGEPISQEEKSDVQTMKSRDLSFAVTQPTKRKSTKKPKISDEPSVDPASGTEEYSSMQTIKFVVGVVLVSLVVGIFLGKRY</sequence>
<feature type="coiled-coil region" evidence="1">
    <location>
        <begin position="364"/>
        <end position="398"/>
    </location>
</feature>
<name>A0A0K9NSH9_ZOSMR</name>
<keyword evidence="1" id="KW-0175">Coiled coil</keyword>
<keyword evidence="5" id="KW-1185">Reference proteome</keyword>
<dbReference type="PANTHER" id="PTHR43049">
    <property type="entry name" value="EARLY ENDOSOME ANTIGEN"/>
    <property type="match status" value="1"/>
</dbReference>
<feature type="coiled-coil region" evidence="1">
    <location>
        <begin position="235"/>
        <end position="321"/>
    </location>
</feature>
<feature type="transmembrane region" description="Helical" evidence="3">
    <location>
        <begin position="1283"/>
        <end position="1302"/>
    </location>
</feature>
<comment type="caution">
    <text evidence="4">The sequence shown here is derived from an EMBL/GenBank/DDBJ whole genome shotgun (WGS) entry which is preliminary data.</text>
</comment>
<keyword evidence="3" id="KW-0472">Membrane</keyword>
<dbReference type="OrthoDB" id="770890at2759"/>
<feature type="coiled-coil region" evidence="1">
    <location>
        <begin position="80"/>
        <end position="209"/>
    </location>
</feature>
<dbReference type="SUPFAM" id="SSF57997">
    <property type="entry name" value="Tropomyosin"/>
    <property type="match status" value="1"/>
</dbReference>
<feature type="coiled-coil region" evidence="1">
    <location>
        <begin position="870"/>
        <end position="915"/>
    </location>
</feature>
<proteinExistence type="predicted"/>
<evidence type="ECO:0000313" key="5">
    <source>
        <dbReference type="Proteomes" id="UP000036987"/>
    </source>
</evidence>
<keyword evidence="3" id="KW-0812">Transmembrane</keyword>
<accession>A0A0K9NSH9</accession>
<feature type="compositionally biased region" description="Basic and acidic residues" evidence="2">
    <location>
        <begin position="1218"/>
        <end position="1244"/>
    </location>
</feature>
<protein>
    <submittedName>
        <fullName evidence="4">Uncharacterized protein</fullName>
    </submittedName>
</protein>
<feature type="region of interest" description="Disordered" evidence="2">
    <location>
        <begin position="21"/>
        <end position="45"/>
    </location>
</feature>
<evidence type="ECO:0000256" key="2">
    <source>
        <dbReference type="SAM" id="MobiDB-lite"/>
    </source>
</evidence>
<reference evidence="5" key="1">
    <citation type="journal article" date="2016" name="Nature">
        <title>The genome of the seagrass Zostera marina reveals angiosperm adaptation to the sea.</title>
        <authorList>
            <person name="Olsen J.L."/>
            <person name="Rouze P."/>
            <person name="Verhelst B."/>
            <person name="Lin Y.-C."/>
            <person name="Bayer T."/>
            <person name="Collen J."/>
            <person name="Dattolo E."/>
            <person name="De Paoli E."/>
            <person name="Dittami S."/>
            <person name="Maumus F."/>
            <person name="Michel G."/>
            <person name="Kersting A."/>
            <person name="Lauritano C."/>
            <person name="Lohaus R."/>
            <person name="Toepel M."/>
            <person name="Tonon T."/>
            <person name="Vanneste K."/>
            <person name="Amirebrahimi M."/>
            <person name="Brakel J."/>
            <person name="Bostroem C."/>
            <person name="Chovatia M."/>
            <person name="Grimwood J."/>
            <person name="Jenkins J.W."/>
            <person name="Jueterbock A."/>
            <person name="Mraz A."/>
            <person name="Stam W.T."/>
            <person name="Tice H."/>
            <person name="Bornberg-Bauer E."/>
            <person name="Green P.J."/>
            <person name="Pearson G.A."/>
            <person name="Procaccini G."/>
            <person name="Duarte C.M."/>
            <person name="Schmutz J."/>
            <person name="Reusch T.B.H."/>
            <person name="Van de Peer Y."/>
        </authorList>
    </citation>
    <scope>NUCLEOTIDE SEQUENCE [LARGE SCALE GENOMIC DNA]</scope>
    <source>
        <strain evidence="5">cv. Finnish</strain>
    </source>
</reference>
<feature type="region of interest" description="Disordered" evidence="2">
    <location>
        <begin position="1218"/>
        <end position="1276"/>
    </location>
</feature>
<evidence type="ECO:0000256" key="1">
    <source>
        <dbReference type="SAM" id="Coils"/>
    </source>
</evidence>
<feature type="coiled-coil region" evidence="1">
    <location>
        <begin position="427"/>
        <end position="844"/>
    </location>
</feature>
<evidence type="ECO:0000256" key="3">
    <source>
        <dbReference type="SAM" id="Phobius"/>
    </source>
</evidence>
<dbReference type="EMBL" id="LFYR01001841">
    <property type="protein sequence ID" value="KMZ58950.1"/>
    <property type="molecule type" value="Genomic_DNA"/>
</dbReference>
<gene>
    <name evidence="4" type="ORF">ZOSMA_71G00190</name>
</gene>
<feature type="coiled-coil region" evidence="1">
    <location>
        <begin position="947"/>
        <end position="1045"/>
    </location>
</feature>
<dbReference type="PANTHER" id="PTHR43049:SF1">
    <property type="entry name" value="EARLY ENDOSOME ANTIGEN"/>
    <property type="match status" value="1"/>
</dbReference>
<dbReference type="STRING" id="29655.A0A0K9NSH9"/>
<dbReference type="OMA" id="LWQEQLD"/>
<evidence type="ECO:0000313" key="4">
    <source>
        <dbReference type="EMBL" id="KMZ58950.1"/>
    </source>
</evidence>
<organism evidence="4 5">
    <name type="scientific">Zostera marina</name>
    <name type="common">Eelgrass</name>
    <dbReference type="NCBI Taxonomy" id="29655"/>
    <lineage>
        <taxon>Eukaryota</taxon>
        <taxon>Viridiplantae</taxon>
        <taxon>Streptophyta</taxon>
        <taxon>Embryophyta</taxon>
        <taxon>Tracheophyta</taxon>
        <taxon>Spermatophyta</taxon>
        <taxon>Magnoliopsida</taxon>
        <taxon>Liliopsida</taxon>
        <taxon>Zosteraceae</taxon>
        <taxon>Zostera</taxon>
    </lineage>
</organism>
<keyword evidence="3" id="KW-1133">Transmembrane helix</keyword>
<dbReference type="Proteomes" id="UP000036987">
    <property type="component" value="Unassembled WGS sequence"/>
</dbReference>